<dbReference type="InterPro" id="IPR002655">
    <property type="entry name" value="Acyl-CoA_oxidase_C"/>
</dbReference>
<keyword evidence="14" id="KW-0812">Transmembrane</keyword>
<evidence type="ECO:0000259" key="17">
    <source>
        <dbReference type="Pfam" id="PF14749"/>
    </source>
</evidence>
<dbReference type="PIRSF" id="PIRSF000168">
    <property type="entry name" value="Acyl-CoA_oxidase"/>
    <property type="match status" value="1"/>
</dbReference>
<dbReference type="GO" id="GO:0033540">
    <property type="term" value="P:fatty acid beta-oxidation using acyl-CoA oxidase"/>
    <property type="evidence" value="ECO:0007669"/>
    <property type="project" value="TreeGrafter"/>
</dbReference>
<evidence type="ECO:0000256" key="12">
    <source>
        <dbReference type="PIRSR" id="PIRSR000168-1"/>
    </source>
</evidence>
<dbReference type="InterPro" id="IPR012258">
    <property type="entry name" value="Acyl-CoA_oxidase"/>
</dbReference>
<dbReference type="AlphaFoldDB" id="A0AAV1TLE0"/>
<feature type="binding site" evidence="13">
    <location>
        <position position="225"/>
    </location>
    <ligand>
        <name>FAD</name>
        <dbReference type="ChEBI" id="CHEBI:57692"/>
    </ligand>
</feature>
<evidence type="ECO:0000256" key="11">
    <source>
        <dbReference type="PIRNR" id="PIRNR000168"/>
    </source>
</evidence>
<comment type="caution">
    <text evidence="19">The sequence shown here is derived from an EMBL/GenBank/DDBJ whole genome shotgun (WGS) entry which is preliminary data.</text>
</comment>
<proteinExistence type="inferred from homology"/>
<comment type="subcellular location">
    <subcellularLocation>
        <location evidence="3">Peroxisome</location>
    </subcellularLocation>
</comment>
<dbReference type="InterPro" id="IPR009100">
    <property type="entry name" value="AcylCoA_DH/oxidase_NM_dom_sf"/>
</dbReference>
<dbReference type="SUPFAM" id="SSF56645">
    <property type="entry name" value="Acyl-CoA dehydrogenase NM domain-like"/>
    <property type="match status" value="1"/>
</dbReference>
<name>A0AAV1TLE0_9STRA</name>
<dbReference type="Pfam" id="PF02770">
    <property type="entry name" value="Acyl-CoA_dh_M"/>
    <property type="match status" value="1"/>
</dbReference>
<dbReference type="InterPro" id="IPR037069">
    <property type="entry name" value="AcylCoA_DH/ox_N_sf"/>
</dbReference>
<dbReference type="Pfam" id="PF22924">
    <property type="entry name" value="ACOX_C_alpha1"/>
    <property type="match status" value="1"/>
</dbReference>
<evidence type="ECO:0000256" key="10">
    <source>
        <dbReference type="ARBA" id="ARBA00023140"/>
    </source>
</evidence>
<comment type="similarity">
    <text evidence="4 11">Belongs to the acyl-CoA oxidase family.</text>
</comment>
<dbReference type="Gene3D" id="1.20.140.10">
    <property type="entry name" value="Butyryl-CoA Dehydrogenase, subunit A, domain 3"/>
    <property type="match status" value="2"/>
</dbReference>
<dbReference type="InterPro" id="IPR006091">
    <property type="entry name" value="Acyl-CoA_Oxase/DH_mid-dom"/>
</dbReference>
<accession>A0AAV1TLE0</accession>
<dbReference type="InterPro" id="IPR046373">
    <property type="entry name" value="Acyl-CoA_Oxase/DH_mid-dom_sf"/>
</dbReference>
<feature type="domain" description="Acyl-CoA oxidase/dehydrogenase middle" evidence="16">
    <location>
        <begin position="183"/>
        <end position="292"/>
    </location>
</feature>
<comment type="catalytic activity">
    <reaction evidence="1">
        <text>a 2,3-saturated acyl-CoA + O2 = a (2E)-enoyl-CoA + H2O2</text>
        <dbReference type="Rhea" id="RHEA:38959"/>
        <dbReference type="ChEBI" id="CHEBI:15379"/>
        <dbReference type="ChEBI" id="CHEBI:16240"/>
        <dbReference type="ChEBI" id="CHEBI:58856"/>
        <dbReference type="ChEBI" id="CHEBI:65111"/>
        <dbReference type="EC" id="1.3.3.6"/>
    </reaction>
</comment>
<feature type="domain" description="Acyl-CoA oxidase C-terminal" evidence="15">
    <location>
        <begin position="528"/>
        <end position="698"/>
    </location>
</feature>
<evidence type="ECO:0000256" key="9">
    <source>
        <dbReference type="ARBA" id="ARBA00023098"/>
    </source>
</evidence>
<evidence type="ECO:0000256" key="8">
    <source>
        <dbReference type="ARBA" id="ARBA00023002"/>
    </source>
</evidence>
<evidence type="ECO:0000256" key="6">
    <source>
        <dbReference type="ARBA" id="ARBA00022827"/>
    </source>
</evidence>
<evidence type="ECO:0000256" key="1">
    <source>
        <dbReference type="ARBA" id="ARBA00001201"/>
    </source>
</evidence>
<evidence type="ECO:0000256" key="2">
    <source>
        <dbReference type="ARBA" id="ARBA00001974"/>
    </source>
</evidence>
<evidence type="ECO:0000259" key="18">
    <source>
        <dbReference type="Pfam" id="PF22924"/>
    </source>
</evidence>
<dbReference type="GO" id="GO:0071949">
    <property type="term" value="F:FAD binding"/>
    <property type="evidence" value="ECO:0007669"/>
    <property type="project" value="InterPro"/>
</dbReference>
<dbReference type="GO" id="GO:0003997">
    <property type="term" value="F:acyl-CoA oxidase activity"/>
    <property type="evidence" value="ECO:0007669"/>
    <property type="project" value="UniProtKB-EC"/>
</dbReference>
<keyword evidence="5 11" id="KW-0285">Flavoprotein</keyword>
<reference evidence="19" key="1">
    <citation type="submission" date="2024-01" db="EMBL/GenBank/DDBJ databases">
        <authorList>
            <person name="Webb A."/>
        </authorList>
    </citation>
    <scope>NUCLEOTIDE SEQUENCE</scope>
    <source>
        <strain evidence="19">Pm1</strain>
    </source>
</reference>
<keyword evidence="8" id="KW-0560">Oxidoreductase</keyword>
<feature type="domain" description="Acyl-coenzyme A oxidase N-terminal" evidence="17">
    <location>
        <begin position="66"/>
        <end position="180"/>
    </location>
</feature>
<dbReference type="FunFam" id="1.10.540.10:FF:000006">
    <property type="entry name" value="Acyl-coenzyme A oxidase"/>
    <property type="match status" value="1"/>
</dbReference>
<comment type="cofactor">
    <cofactor evidence="2">
        <name>FAD</name>
        <dbReference type="ChEBI" id="CHEBI:57692"/>
    </cofactor>
</comment>
<sequence>MWWRQNVPSSIGLNAFKFVHIRTVFAVLEFLWTFSLYINPVMTSIELKDLAPLLLKKERANGDINPSVLTNVLRGGKVASGRRRELVKMVEQHPVLSDRGMVYRNHTERYSFGLKKAYYMVKLFQQGDYTDMEETVLLNALGEQVPLDLHRNMFIPTIETQGTDEQRAKWLPLAKKYRIIGTYAQTELGHGSNVQGIETVATFDSSTREFVIDSPTLTSRKWWPGGLGKTATHAIVIARLVLGKQDVGLQSFIVQIRSLVDHTLMPGIKVRDIGPKIGFNAIDNGECTFDKVRIPRENMMMRYAQVLKNGSFVKPRNDKLVYLTMVQVRANLIKTLGERLAAASTIATRFSAARVQGHKPSQDGEFQVLDYQNQQYALFPLIAIAYASHFAGSTVMLMHDAALESIKSGDVGFGAKLAELHNVSSGLKAWISNKVGEGIEVCRRLCGGHGFSQSSNLGHLFAEIAGANTFEGTSDVLVQQHTRYLLKKLALSLTSDDKSAQFASNAKSYTHHELQCKAEVPADFGEFNLLMNAFRARATRSLLALMASMEATNNDGNANMIRLTHVSIAHTELMVMASFVRGVESLPVGTEKQCLTDLCSLLGAWLITRSLGDFRQDNYLSSKQAQLVREQVVHLLPIIRKNCVLLTDAWDFSDFELNSTIGRYDGDIYRALLKRVEDEPLNRTEVTSGYERYLKPLIHSGL</sequence>
<dbReference type="PANTHER" id="PTHR10909">
    <property type="entry name" value="ELECTRON TRANSPORT OXIDOREDUCTASE"/>
    <property type="match status" value="1"/>
</dbReference>
<keyword evidence="9" id="KW-0443">Lipid metabolism</keyword>
<evidence type="ECO:0000259" key="15">
    <source>
        <dbReference type="Pfam" id="PF01756"/>
    </source>
</evidence>
<evidence type="ECO:0000256" key="4">
    <source>
        <dbReference type="ARBA" id="ARBA00006288"/>
    </source>
</evidence>
<keyword evidence="10" id="KW-0576">Peroxisome</keyword>
<dbReference type="PANTHER" id="PTHR10909:SF250">
    <property type="entry name" value="PEROXISOMAL ACYL-COENZYME A OXIDASE 1"/>
    <property type="match status" value="1"/>
</dbReference>
<dbReference type="FunFam" id="2.40.110.10:FF:000003">
    <property type="entry name" value="Acyl-coenzyme A oxidase"/>
    <property type="match status" value="1"/>
</dbReference>
<evidence type="ECO:0000256" key="13">
    <source>
        <dbReference type="PIRSR" id="PIRSR000168-2"/>
    </source>
</evidence>
<feature type="active site" description="Proton acceptor" evidence="12">
    <location>
        <position position="471"/>
    </location>
</feature>
<keyword evidence="14" id="KW-0472">Membrane</keyword>
<dbReference type="FunFam" id="1.20.140.10:FF:000015">
    <property type="entry name" value="Acyl-coenzyme A oxidase"/>
    <property type="match status" value="1"/>
</dbReference>
<evidence type="ECO:0000313" key="19">
    <source>
        <dbReference type="EMBL" id="CAK7923185.1"/>
    </source>
</evidence>
<evidence type="ECO:0000256" key="5">
    <source>
        <dbReference type="ARBA" id="ARBA00022630"/>
    </source>
</evidence>
<dbReference type="Pfam" id="PF14749">
    <property type="entry name" value="Acyl-CoA_ox_N"/>
    <property type="match status" value="1"/>
</dbReference>
<feature type="domain" description="Acyl-CoA oxidase C-alpha1" evidence="18">
    <location>
        <begin position="322"/>
        <end position="486"/>
    </location>
</feature>
<dbReference type="InterPro" id="IPR029320">
    <property type="entry name" value="Acyl-CoA_ox_N"/>
</dbReference>
<feature type="binding site" evidence="13">
    <location>
        <position position="186"/>
    </location>
    <ligand>
        <name>FAD</name>
        <dbReference type="ChEBI" id="CHEBI:57692"/>
    </ligand>
</feature>
<evidence type="ECO:0000256" key="3">
    <source>
        <dbReference type="ARBA" id="ARBA00004275"/>
    </source>
</evidence>
<evidence type="ECO:0000259" key="16">
    <source>
        <dbReference type="Pfam" id="PF02770"/>
    </source>
</evidence>
<evidence type="ECO:0000256" key="14">
    <source>
        <dbReference type="SAM" id="Phobius"/>
    </source>
</evidence>
<dbReference type="Gene3D" id="1.10.540.10">
    <property type="entry name" value="Acyl-CoA dehydrogenase/oxidase, N-terminal domain"/>
    <property type="match status" value="1"/>
</dbReference>
<keyword evidence="6 11" id="KW-0274">FAD</keyword>
<dbReference type="EMBL" id="CAKLBY020000067">
    <property type="protein sequence ID" value="CAK7923185.1"/>
    <property type="molecule type" value="Genomic_DNA"/>
</dbReference>
<dbReference type="GO" id="GO:0005777">
    <property type="term" value="C:peroxisome"/>
    <property type="evidence" value="ECO:0007669"/>
    <property type="project" value="UniProtKB-SubCell"/>
</dbReference>
<protein>
    <recommendedName>
        <fullName evidence="11">Acyl-coenzyme A oxidase</fullName>
    </recommendedName>
</protein>
<dbReference type="Proteomes" id="UP001162060">
    <property type="component" value="Unassembled WGS sequence"/>
</dbReference>
<dbReference type="Pfam" id="PF01756">
    <property type="entry name" value="ACOX"/>
    <property type="match status" value="1"/>
</dbReference>
<dbReference type="GO" id="GO:0055088">
    <property type="term" value="P:lipid homeostasis"/>
    <property type="evidence" value="ECO:0007669"/>
    <property type="project" value="TreeGrafter"/>
</dbReference>
<evidence type="ECO:0000256" key="7">
    <source>
        <dbReference type="ARBA" id="ARBA00022832"/>
    </source>
</evidence>
<keyword evidence="14" id="KW-1133">Transmembrane helix</keyword>
<dbReference type="SUPFAM" id="SSF47203">
    <property type="entry name" value="Acyl-CoA dehydrogenase C-terminal domain-like"/>
    <property type="match status" value="2"/>
</dbReference>
<dbReference type="InterPro" id="IPR036250">
    <property type="entry name" value="AcylCo_DH-like_C"/>
</dbReference>
<dbReference type="GO" id="GO:0005504">
    <property type="term" value="F:fatty acid binding"/>
    <property type="evidence" value="ECO:0007669"/>
    <property type="project" value="TreeGrafter"/>
</dbReference>
<keyword evidence="7" id="KW-0276">Fatty acid metabolism</keyword>
<organism evidence="19 20">
    <name type="scientific">Peronospora matthiolae</name>
    <dbReference type="NCBI Taxonomy" id="2874970"/>
    <lineage>
        <taxon>Eukaryota</taxon>
        <taxon>Sar</taxon>
        <taxon>Stramenopiles</taxon>
        <taxon>Oomycota</taxon>
        <taxon>Peronosporomycetes</taxon>
        <taxon>Peronosporales</taxon>
        <taxon>Peronosporaceae</taxon>
        <taxon>Peronospora</taxon>
    </lineage>
</organism>
<feature type="transmembrane region" description="Helical" evidence="14">
    <location>
        <begin position="21"/>
        <end position="38"/>
    </location>
</feature>
<dbReference type="FunFam" id="1.20.140.10:FF:000013">
    <property type="entry name" value="Acyl-coenzyme A oxidase"/>
    <property type="match status" value="1"/>
</dbReference>
<gene>
    <name evidence="19" type="ORF">PM001_LOCUS8335</name>
</gene>
<dbReference type="InterPro" id="IPR055060">
    <property type="entry name" value="ACOX_C_alpha1"/>
</dbReference>
<evidence type="ECO:0000313" key="20">
    <source>
        <dbReference type="Proteomes" id="UP001162060"/>
    </source>
</evidence>
<dbReference type="Gene3D" id="2.40.110.10">
    <property type="entry name" value="Butyryl-CoA Dehydrogenase, subunit A, domain 2"/>
    <property type="match status" value="1"/>
</dbReference>